<keyword evidence="1 3" id="KW-0732">Signal</keyword>
<evidence type="ECO:0000313" key="6">
    <source>
        <dbReference type="Proteomes" id="UP000603453"/>
    </source>
</evidence>
<evidence type="ECO:0000256" key="3">
    <source>
        <dbReference type="SAM" id="SignalP"/>
    </source>
</evidence>
<dbReference type="Proteomes" id="UP000603453">
    <property type="component" value="Unassembled WGS sequence"/>
</dbReference>
<dbReference type="PANTHER" id="PTHR40633">
    <property type="entry name" value="MATRIX PROTEIN, PUTATIVE (AFU_ORTHOLOGUE AFUA_8G05410)-RELATED"/>
    <property type="match status" value="1"/>
</dbReference>
<dbReference type="InterPro" id="IPR052982">
    <property type="entry name" value="SRP1/TIP1-like"/>
</dbReference>
<keyword evidence="6" id="KW-1185">Reference proteome</keyword>
<sequence length="209" mass="20794">MKFTGTILFVSAAYLASLVSAEPIVSITSPLINTRYKAGSEAIISWINPSVATIPQIVLAKGKSNALQPLHVIATNVNAQDMKYVWKIPFEIDNADDYAFELGNSPDLAFAGPFTIEGGVGGNPASSSNTTVGTANSVPAAAPASPATGGGSAPPNNAAAPASAASTAGTSSTSHSASASHAASAATKEQAGQAVAAIGLVAAFASQFF</sequence>
<feature type="compositionally biased region" description="Low complexity" evidence="2">
    <location>
        <begin position="133"/>
        <end position="184"/>
    </location>
</feature>
<evidence type="ECO:0000313" key="5">
    <source>
        <dbReference type="EMBL" id="KAG2202037.1"/>
    </source>
</evidence>
<evidence type="ECO:0000256" key="2">
    <source>
        <dbReference type="SAM" id="MobiDB-lite"/>
    </source>
</evidence>
<proteinExistence type="predicted"/>
<dbReference type="OrthoDB" id="2260257at2759"/>
<dbReference type="InterPro" id="IPR018466">
    <property type="entry name" value="Kre9/Knh1-like_N"/>
</dbReference>
<feature type="chain" id="PRO_5034473617" description="Yeast cell wall synthesis Kre9/Knh1-like N-terminal domain-containing protein" evidence="3">
    <location>
        <begin position="22"/>
        <end position="209"/>
    </location>
</feature>
<gene>
    <name evidence="5" type="ORF">INT47_006229</name>
</gene>
<dbReference type="AlphaFoldDB" id="A0A8H7R076"/>
<feature type="region of interest" description="Disordered" evidence="2">
    <location>
        <begin position="121"/>
        <end position="184"/>
    </location>
</feature>
<dbReference type="EMBL" id="JAEPRD010000065">
    <property type="protein sequence ID" value="KAG2202037.1"/>
    <property type="molecule type" value="Genomic_DNA"/>
</dbReference>
<reference evidence="5" key="1">
    <citation type="submission" date="2020-12" db="EMBL/GenBank/DDBJ databases">
        <title>Metabolic potential, ecology and presence of endohyphal bacteria is reflected in genomic diversity of Mucoromycotina.</title>
        <authorList>
            <person name="Muszewska A."/>
            <person name="Okrasinska A."/>
            <person name="Steczkiewicz K."/>
            <person name="Drgas O."/>
            <person name="Orlowska M."/>
            <person name="Perlinska-Lenart U."/>
            <person name="Aleksandrzak-Piekarczyk T."/>
            <person name="Szatraj K."/>
            <person name="Zielenkiewicz U."/>
            <person name="Pilsyk S."/>
            <person name="Malc E."/>
            <person name="Mieczkowski P."/>
            <person name="Kruszewska J.S."/>
            <person name="Biernat P."/>
            <person name="Pawlowska J."/>
        </authorList>
    </citation>
    <scope>NUCLEOTIDE SEQUENCE</scope>
    <source>
        <strain evidence="5">WA0000017839</strain>
    </source>
</reference>
<evidence type="ECO:0000256" key="1">
    <source>
        <dbReference type="ARBA" id="ARBA00022729"/>
    </source>
</evidence>
<feature type="signal peptide" evidence="3">
    <location>
        <begin position="1"/>
        <end position="21"/>
    </location>
</feature>
<evidence type="ECO:0000259" key="4">
    <source>
        <dbReference type="Pfam" id="PF10342"/>
    </source>
</evidence>
<protein>
    <recommendedName>
        <fullName evidence="4">Yeast cell wall synthesis Kre9/Knh1-like N-terminal domain-containing protein</fullName>
    </recommendedName>
</protein>
<name>A0A8H7R076_9FUNG</name>
<dbReference type="PANTHER" id="PTHR40633:SF1">
    <property type="entry name" value="GPI ANCHORED SERINE-THREONINE RICH PROTEIN (AFU_ORTHOLOGUE AFUA_1G03630)"/>
    <property type="match status" value="1"/>
</dbReference>
<organism evidence="5 6">
    <name type="scientific">Mucor saturninus</name>
    <dbReference type="NCBI Taxonomy" id="64648"/>
    <lineage>
        <taxon>Eukaryota</taxon>
        <taxon>Fungi</taxon>
        <taxon>Fungi incertae sedis</taxon>
        <taxon>Mucoromycota</taxon>
        <taxon>Mucoromycotina</taxon>
        <taxon>Mucoromycetes</taxon>
        <taxon>Mucorales</taxon>
        <taxon>Mucorineae</taxon>
        <taxon>Mucoraceae</taxon>
        <taxon>Mucor</taxon>
    </lineage>
</organism>
<comment type="caution">
    <text evidence="5">The sequence shown here is derived from an EMBL/GenBank/DDBJ whole genome shotgun (WGS) entry which is preliminary data.</text>
</comment>
<feature type="domain" description="Yeast cell wall synthesis Kre9/Knh1-like N-terminal" evidence="4">
    <location>
        <begin position="30"/>
        <end position="116"/>
    </location>
</feature>
<accession>A0A8H7R076</accession>
<dbReference type="Pfam" id="PF10342">
    <property type="entry name" value="Kre9_KNH"/>
    <property type="match status" value="1"/>
</dbReference>